<dbReference type="Proteomes" id="UP000261325">
    <property type="component" value="Unassembled WGS sequence"/>
</dbReference>
<protein>
    <submittedName>
        <fullName evidence="1">RES domain-containing protein</fullName>
    </submittedName>
</protein>
<evidence type="ECO:0000313" key="1">
    <source>
        <dbReference type="EMBL" id="HAC26654.1"/>
    </source>
</evidence>
<organism evidence="1 2">
    <name type="scientific">Marinobacter nauticus</name>
    <name type="common">Marinobacter hydrocarbonoclasticus</name>
    <name type="synonym">Marinobacter aquaeolei</name>
    <dbReference type="NCBI Taxonomy" id="2743"/>
    <lineage>
        <taxon>Bacteria</taxon>
        <taxon>Pseudomonadati</taxon>
        <taxon>Pseudomonadota</taxon>
        <taxon>Gammaproteobacteria</taxon>
        <taxon>Pseudomonadales</taxon>
        <taxon>Marinobacteraceae</taxon>
        <taxon>Marinobacter</taxon>
    </lineage>
</organism>
<evidence type="ECO:0000313" key="2">
    <source>
        <dbReference type="Proteomes" id="UP000261325"/>
    </source>
</evidence>
<accession>A0A3B8W9P9</accession>
<reference evidence="1 2" key="1">
    <citation type="journal article" date="2018" name="Nat. Biotechnol.">
        <title>A standardized bacterial taxonomy based on genome phylogeny substantially revises the tree of life.</title>
        <authorList>
            <person name="Parks D.H."/>
            <person name="Chuvochina M."/>
            <person name="Waite D.W."/>
            <person name="Rinke C."/>
            <person name="Skarshewski A."/>
            <person name="Chaumeil P.A."/>
            <person name="Hugenholtz P."/>
        </authorList>
    </citation>
    <scope>NUCLEOTIDE SEQUENCE [LARGE SCALE GENOMIC DNA]</scope>
    <source>
        <strain evidence="1">UBA9049</strain>
    </source>
</reference>
<comment type="caution">
    <text evidence="1">The sequence shown here is derived from an EMBL/GenBank/DDBJ whole genome shotgun (WGS) entry which is preliminary data.</text>
</comment>
<feature type="non-terminal residue" evidence="1">
    <location>
        <position position="50"/>
    </location>
</feature>
<name>A0A3B8W9P9_MARNT</name>
<dbReference type="AlphaFoldDB" id="A0A3B8W9P9"/>
<proteinExistence type="predicted"/>
<dbReference type="EMBL" id="DLYI01000025">
    <property type="protein sequence ID" value="HAC26654.1"/>
    <property type="molecule type" value="Genomic_DNA"/>
</dbReference>
<gene>
    <name evidence="1" type="ORF">DCF82_02345</name>
</gene>
<sequence>MNYRERIAQSIAPLQGSLFRVVESQEDIATARIVDSMQEQNRLEELLESN</sequence>